<dbReference type="PANTHER" id="PTHR39162">
    <property type="entry name" value="GLL3345 PROTEIN"/>
    <property type="match status" value="1"/>
</dbReference>
<proteinExistence type="predicted"/>
<evidence type="ECO:0008006" key="5">
    <source>
        <dbReference type="Google" id="ProtNLM"/>
    </source>
</evidence>
<dbReference type="Proteomes" id="UP000649604">
    <property type="component" value="Unassembled WGS sequence"/>
</dbReference>
<dbReference type="PANTHER" id="PTHR39162:SF1">
    <property type="entry name" value="SPORULATION PROTEIN YTFJ"/>
    <property type="match status" value="1"/>
</dbReference>
<name>A0A9D5JUY1_9BACT</name>
<feature type="region of interest" description="Disordered" evidence="1">
    <location>
        <begin position="139"/>
        <end position="160"/>
    </location>
</feature>
<accession>A0A9D5JUY1</accession>
<dbReference type="EMBL" id="WJJP01000227">
    <property type="protein sequence ID" value="MBD3324382.1"/>
    <property type="molecule type" value="Genomic_DNA"/>
</dbReference>
<reference evidence="3" key="1">
    <citation type="submission" date="2019-11" db="EMBL/GenBank/DDBJ databases">
        <title>Microbial mats filling the niche in hypersaline microbial mats.</title>
        <authorList>
            <person name="Wong H.L."/>
            <person name="Macleod F.I."/>
            <person name="White R.A. III"/>
            <person name="Burns B.P."/>
        </authorList>
    </citation>
    <scope>NUCLEOTIDE SEQUENCE</scope>
    <source>
        <strain evidence="3">Rbin_158</strain>
    </source>
</reference>
<evidence type="ECO:0000256" key="2">
    <source>
        <dbReference type="SAM" id="SignalP"/>
    </source>
</evidence>
<feature type="chain" id="PRO_5039082505" description="Sporulation protein YtfJ" evidence="2">
    <location>
        <begin position="25"/>
        <end position="160"/>
    </location>
</feature>
<gene>
    <name evidence="3" type="ORF">GF339_07335</name>
</gene>
<dbReference type="AlphaFoldDB" id="A0A9D5JUY1"/>
<organism evidence="3 4">
    <name type="scientific">candidate division KSB3 bacterium</name>
    <dbReference type="NCBI Taxonomy" id="2044937"/>
    <lineage>
        <taxon>Bacteria</taxon>
        <taxon>candidate division KSB3</taxon>
    </lineage>
</organism>
<dbReference type="Pfam" id="PF09579">
    <property type="entry name" value="Spore_YtfJ"/>
    <property type="match status" value="1"/>
</dbReference>
<evidence type="ECO:0000313" key="3">
    <source>
        <dbReference type="EMBL" id="MBD3324382.1"/>
    </source>
</evidence>
<sequence>MKTRLVVVCILAMGLLWMASPVLAQQQIQESAMFMETLVTQIEKLLQADNVLGTPLDFNGTKVVPVVGYCFGFGAGSGSGTDQKGQGVGAGGGAGGGIMPTSILVITPDGDVKVMTAKKGIISDIMSSITPIALEAIKAKQQEKQAETPEPETSQDKSTE</sequence>
<keyword evidence="2" id="KW-0732">Signal</keyword>
<protein>
    <recommendedName>
        <fullName evidence="5">Sporulation protein YtfJ</fullName>
    </recommendedName>
</protein>
<evidence type="ECO:0000256" key="1">
    <source>
        <dbReference type="SAM" id="MobiDB-lite"/>
    </source>
</evidence>
<evidence type="ECO:0000313" key="4">
    <source>
        <dbReference type="Proteomes" id="UP000649604"/>
    </source>
</evidence>
<dbReference type="InterPro" id="IPR014229">
    <property type="entry name" value="Spore_YtfJ"/>
</dbReference>
<feature type="signal peptide" evidence="2">
    <location>
        <begin position="1"/>
        <end position="24"/>
    </location>
</feature>
<comment type="caution">
    <text evidence="3">The sequence shown here is derived from an EMBL/GenBank/DDBJ whole genome shotgun (WGS) entry which is preliminary data.</text>
</comment>